<dbReference type="InterPro" id="IPR027329">
    <property type="entry name" value="TPX2_C"/>
</dbReference>
<evidence type="ECO:0000256" key="6">
    <source>
        <dbReference type="SAM" id="Coils"/>
    </source>
</evidence>
<protein>
    <submittedName>
        <fullName evidence="10">Microtubule-destabilizing protein 60-like</fullName>
    </submittedName>
</protein>
<evidence type="ECO:0000313" key="10">
    <source>
        <dbReference type="RefSeq" id="XP_071913177.1"/>
    </source>
</evidence>
<gene>
    <name evidence="10" type="primary">LOC140010366</name>
</gene>
<feature type="compositionally biased region" description="Basic and acidic residues" evidence="7">
    <location>
        <begin position="16"/>
        <end position="27"/>
    </location>
</feature>
<evidence type="ECO:0000256" key="5">
    <source>
        <dbReference type="ARBA" id="ARBA00023212"/>
    </source>
</evidence>
<feature type="compositionally biased region" description="Acidic residues" evidence="7">
    <location>
        <begin position="250"/>
        <end position="259"/>
    </location>
</feature>
<dbReference type="Pfam" id="PF06886">
    <property type="entry name" value="TPX2"/>
    <property type="match status" value="1"/>
</dbReference>
<reference evidence="10" key="1">
    <citation type="submission" date="2025-08" db="UniProtKB">
        <authorList>
            <consortium name="RefSeq"/>
        </authorList>
    </citation>
    <scope>IDENTIFICATION</scope>
    <source>
        <tissue evidence="10">Leaves</tissue>
    </source>
</reference>
<keyword evidence="9" id="KW-1185">Reference proteome</keyword>
<accession>A0ABM4V0W2</accession>
<comment type="similarity">
    <text evidence="2">Belongs to the TPX2 family.</text>
</comment>
<comment type="subcellular location">
    <subcellularLocation>
        <location evidence="1">Cytoplasm</location>
        <location evidence="1">Cytoskeleton</location>
    </subcellularLocation>
</comment>
<evidence type="ECO:0000256" key="1">
    <source>
        <dbReference type="ARBA" id="ARBA00004245"/>
    </source>
</evidence>
<evidence type="ECO:0000259" key="8">
    <source>
        <dbReference type="Pfam" id="PF06886"/>
    </source>
</evidence>
<evidence type="ECO:0000313" key="9">
    <source>
        <dbReference type="Proteomes" id="UP001652660"/>
    </source>
</evidence>
<feature type="region of interest" description="Disordered" evidence="7">
    <location>
        <begin position="481"/>
        <end position="502"/>
    </location>
</feature>
<dbReference type="RefSeq" id="XP_071913177.1">
    <property type="nucleotide sequence ID" value="XM_072057076.1"/>
</dbReference>
<feature type="region of interest" description="Disordered" evidence="7">
    <location>
        <begin position="245"/>
        <end position="273"/>
    </location>
</feature>
<feature type="compositionally biased region" description="Polar residues" evidence="7">
    <location>
        <begin position="28"/>
        <end position="51"/>
    </location>
</feature>
<dbReference type="PANTHER" id="PTHR14326:SF58">
    <property type="entry name" value="TPX2 (TARGETING PROTEIN FOR XKLP2) PROTEIN FAMILY"/>
    <property type="match status" value="1"/>
</dbReference>
<keyword evidence="5" id="KW-0206">Cytoskeleton</keyword>
<feature type="region of interest" description="Disordered" evidence="7">
    <location>
        <begin position="304"/>
        <end position="348"/>
    </location>
</feature>
<feature type="region of interest" description="Disordered" evidence="7">
    <location>
        <begin position="1"/>
        <end position="82"/>
    </location>
</feature>
<keyword evidence="3" id="KW-0963">Cytoplasm</keyword>
<dbReference type="PANTHER" id="PTHR14326">
    <property type="entry name" value="TARGETING PROTEIN FOR XKLP2"/>
    <property type="match status" value="1"/>
</dbReference>
<dbReference type="InterPro" id="IPR009675">
    <property type="entry name" value="TPX2_fam"/>
</dbReference>
<evidence type="ECO:0000256" key="2">
    <source>
        <dbReference type="ARBA" id="ARBA00005885"/>
    </source>
</evidence>
<feature type="domain" description="TPX2 C-terminal" evidence="8">
    <location>
        <begin position="419"/>
        <end position="493"/>
    </location>
</feature>
<proteinExistence type="inferred from homology"/>
<keyword evidence="6" id="KW-0175">Coiled coil</keyword>
<evidence type="ECO:0000256" key="3">
    <source>
        <dbReference type="ARBA" id="ARBA00022490"/>
    </source>
</evidence>
<name>A0ABM4V0W2_COFAR</name>
<evidence type="ECO:0000256" key="7">
    <source>
        <dbReference type="SAM" id="MobiDB-lite"/>
    </source>
</evidence>
<organism evidence="9 10">
    <name type="scientific">Coffea arabica</name>
    <name type="common">Arabian coffee</name>
    <dbReference type="NCBI Taxonomy" id="13443"/>
    <lineage>
        <taxon>Eukaryota</taxon>
        <taxon>Viridiplantae</taxon>
        <taxon>Streptophyta</taxon>
        <taxon>Embryophyta</taxon>
        <taxon>Tracheophyta</taxon>
        <taxon>Spermatophyta</taxon>
        <taxon>Magnoliopsida</taxon>
        <taxon>eudicotyledons</taxon>
        <taxon>Gunneridae</taxon>
        <taxon>Pentapetalae</taxon>
        <taxon>asterids</taxon>
        <taxon>lamiids</taxon>
        <taxon>Gentianales</taxon>
        <taxon>Rubiaceae</taxon>
        <taxon>Ixoroideae</taxon>
        <taxon>Gardenieae complex</taxon>
        <taxon>Bertiereae - Coffeeae clade</taxon>
        <taxon>Coffeeae</taxon>
        <taxon>Coffea</taxon>
    </lineage>
</organism>
<feature type="compositionally biased region" description="Low complexity" evidence="7">
    <location>
        <begin position="304"/>
        <end position="321"/>
    </location>
</feature>
<feature type="compositionally biased region" description="Low complexity" evidence="7">
    <location>
        <begin position="53"/>
        <end position="79"/>
    </location>
</feature>
<evidence type="ECO:0000256" key="4">
    <source>
        <dbReference type="ARBA" id="ARBA00022701"/>
    </source>
</evidence>
<feature type="coiled-coil region" evidence="6">
    <location>
        <begin position="436"/>
        <end position="468"/>
    </location>
</feature>
<keyword evidence="4" id="KW-0493">Microtubule</keyword>
<dbReference type="GeneID" id="140010366"/>
<dbReference type="Proteomes" id="UP001652660">
    <property type="component" value="Chromosome 7c"/>
</dbReference>
<sequence>MDVKTAGAVVTNTPVKDPKPNRSKTDDLFTNSENFHPNLSSPASKFSNSPAIKSATKTQKSASKKCNPNPNMMSSPSNKNKIRERKFVVAKKNSRREKVNSSIAVACKCNNKGRKCVCLAYDTLRASQEEFFKRGGNAVLDNDDANELEKTDRAAEEGEKALPDPDGIVNGLEDKMFDHCSEPCGFEDKHDQDETEGPCEMGVSNSNIKRRRDKLLEDARKSVPEPGSGRVLHLVKAFEKLLSIPKPADSEEEEEEKEIEDARKGMKWALPGLQPQLLPQTQVSSSSFCPSDFVLTSESLGLDSRVSSSLDSSQGSVSSRNSGGGRRSRRNSAESSGTFASRHWKRKHLKQTFQKPFKLRTEQRGSCKQEEFLKKVKQMMEEEEKLRIPIAQGLPWTTDEPECLVKPPVKDITRPLDLVLHSDIRAVERAEFDHQVAEKLSLAEQYKLEKERLQKLEEEEELRRLRKELIPKAQPLPYFDRPFIPRRSTKHPTIPREPKFHLPQHKKIKSCMSWSDLYAELQ</sequence>